<sequence>MFSDLIRLDLGGIENPTGVILCENEKLLVCHPILARLEETHPSSKTLLIILTEHSTFCVGERRISRSVAACDGKEHLDSNISGGELWAQYCVNTTSRFTGLADHQCGNPCACSILPSVDIAENLRAVCKAGDVISADAELTLIGFKDIVLEEWI</sequence>
<evidence type="ECO:0000313" key="2">
    <source>
        <dbReference type="Proteomes" id="UP000190648"/>
    </source>
</evidence>
<reference evidence="1 2" key="1">
    <citation type="submission" date="2016-02" db="EMBL/GenBank/DDBJ databases">
        <title>Band-tailed pigeon sequencing and assembly.</title>
        <authorList>
            <person name="Soares A.E."/>
            <person name="Novak B.J."/>
            <person name="Rice E.S."/>
            <person name="O'Connell B."/>
            <person name="Chang D."/>
            <person name="Weber S."/>
            <person name="Shapiro B."/>
        </authorList>
    </citation>
    <scope>NUCLEOTIDE SEQUENCE [LARGE SCALE GENOMIC DNA]</scope>
    <source>
        <strain evidence="1">BTP2013</strain>
        <tissue evidence="1">Blood</tissue>
    </source>
</reference>
<comment type="caution">
    <text evidence="1">The sequence shown here is derived from an EMBL/GenBank/DDBJ whole genome shotgun (WGS) entry which is preliminary data.</text>
</comment>
<proteinExistence type="predicted"/>
<gene>
    <name evidence="1" type="ORF">AV530_011989</name>
</gene>
<name>A0A1V4JUK0_PATFA</name>
<dbReference type="Proteomes" id="UP000190648">
    <property type="component" value="Unassembled WGS sequence"/>
</dbReference>
<keyword evidence="2" id="KW-1185">Reference proteome</keyword>
<dbReference type="AlphaFoldDB" id="A0A1V4JUK0"/>
<organism evidence="1 2">
    <name type="scientific">Patagioenas fasciata monilis</name>
    <dbReference type="NCBI Taxonomy" id="372326"/>
    <lineage>
        <taxon>Eukaryota</taxon>
        <taxon>Metazoa</taxon>
        <taxon>Chordata</taxon>
        <taxon>Craniata</taxon>
        <taxon>Vertebrata</taxon>
        <taxon>Euteleostomi</taxon>
        <taxon>Archelosauria</taxon>
        <taxon>Archosauria</taxon>
        <taxon>Dinosauria</taxon>
        <taxon>Saurischia</taxon>
        <taxon>Theropoda</taxon>
        <taxon>Coelurosauria</taxon>
        <taxon>Aves</taxon>
        <taxon>Neognathae</taxon>
        <taxon>Neoaves</taxon>
        <taxon>Columbimorphae</taxon>
        <taxon>Columbiformes</taxon>
        <taxon>Columbidae</taxon>
        <taxon>Patagioenas</taxon>
    </lineage>
</organism>
<protein>
    <submittedName>
        <fullName evidence="1">Uncharacterized protein</fullName>
    </submittedName>
</protein>
<accession>A0A1V4JUK0</accession>
<evidence type="ECO:0000313" key="1">
    <source>
        <dbReference type="EMBL" id="OPJ75840.1"/>
    </source>
</evidence>
<dbReference type="EMBL" id="LSYS01006159">
    <property type="protein sequence ID" value="OPJ75840.1"/>
    <property type="molecule type" value="Genomic_DNA"/>
</dbReference>